<dbReference type="OrthoDB" id="9795226at2"/>
<sequence>MKASSNPQTVPGLEVKIEKLRFRMASEGMGDRPFVCQYYLSIGNGSDRTIRLQGRKWVLTEQETGEKVVIEGEGIVGSFPELRPGGKFRYSSYHLYRRTTMVEGAYFGQDDDGKSIVVGIPPFCMAAAPEGEIDRTLF</sequence>
<name>A0A5E6MA56_9BACT</name>
<dbReference type="Pfam" id="PF04379">
    <property type="entry name" value="DUF525"/>
    <property type="match status" value="1"/>
</dbReference>
<gene>
    <name evidence="2" type="ORF">MAMT_00978</name>
</gene>
<reference evidence="2 3" key="1">
    <citation type="submission" date="2019-09" db="EMBL/GenBank/DDBJ databases">
        <authorList>
            <person name="Cremers G."/>
        </authorList>
    </citation>
    <scope>NUCLEOTIDE SEQUENCE [LARGE SCALE GENOMIC DNA]</scope>
    <source>
        <strain evidence="2">4A</strain>
    </source>
</reference>
<accession>A0A5E6MA56</accession>
<evidence type="ECO:0000259" key="1">
    <source>
        <dbReference type="PROSITE" id="PS51087"/>
    </source>
</evidence>
<organism evidence="2 3">
    <name type="scientific">Methylacidimicrobium tartarophylax</name>
    <dbReference type="NCBI Taxonomy" id="1041768"/>
    <lineage>
        <taxon>Bacteria</taxon>
        <taxon>Pseudomonadati</taxon>
        <taxon>Verrucomicrobiota</taxon>
        <taxon>Methylacidimicrobium</taxon>
    </lineage>
</organism>
<dbReference type="GO" id="GO:0070987">
    <property type="term" value="P:error-free translesion synthesis"/>
    <property type="evidence" value="ECO:0007669"/>
    <property type="project" value="TreeGrafter"/>
</dbReference>
<evidence type="ECO:0000313" key="2">
    <source>
        <dbReference type="EMBL" id="VVM06108.1"/>
    </source>
</evidence>
<dbReference type="EMBL" id="CABFVA020000042">
    <property type="protein sequence ID" value="VVM06108.1"/>
    <property type="molecule type" value="Genomic_DNA"/>
</dbReference>
<feature type="domain" description="ApaG" evidence="1">
    <location>
        <begin position="7"/>
        <end position="132"/>
    </location>
</feature>
<dbReference type="SUPFAM" id="SSF110069">
    <property type="entry name" value="ApaG-like"/>
    <property type="match status" value="1"/>
</dbReference>
<dbReference type="PANTHER" id="PTHR14289:SF16">
    <property type="entry name" value="POLYMERASE DELTA-INTERACTING PROTEIN 2"/>
    <property type="match status" value="1"/>
</dbReference>
<evidence type="ECO:0000313" key="3">
    <source>
        <dbReference type="Proteomes" id="UP000334923"/>
    </source>
</evidence>
<dbReference type="PANTHER" id="PTHR14289">
    <property type="entry name" value="F-BOX ONLY PROTEIN 3"/>
    <property type="match status" value="1"/>
</dbReference>
<proteinExistence type="predicted"/>
<dbReference type="Proteomes" id="UP000334923">
    <property type="component" value="Unassembled WGS sequence"/>
</dbReference>
<keyword evidence="3" id="KW-1185">Reference proteome</keyword>
<dbReference type="RefSeq" id="WP_142659875.1">
    <property type="nucleotide sequence ID" value="NZ_CABFVA020000042.1"/>
</dbReference>
<dbReference type="Gene3D" id="2.60.40.1470">
    <property type="entry name" value="ApaG domain"/>
    <property type="match status" value="1"/>
</dbReference>
<dbReference type="AlphaFoldDB" id="A0A5E6MA56"/>
<protein>
    <recommendedName>
        <fullName evidence="1">ApaG domain-containing protein</fullName>
    </recommendedName>
</protein>
<dbReference type="InterPro" id="IPR007474">
    <property type="entry name" value="ApaG_domain"/>
</dbReference>
<dbReference type="PROSITE" id="PS51087">
    <property type="entry name" value="APAG"/>
    <property type="match status" value="1"/>
</dbReference>
<dbReference type="InterPro" id="IPR036767">
    <property type="entry name" value="ApaG_sf"/>
</dbReference>